<proteinExistence type="predicted"/>
<feature type="domain" description="CSD" evidence="1">
    <location>
        <begin position="3"/>
        <end position="75"/>
    </location>
</feature>
<evidence type="ECO:0000313" key="2">
    <source>
        <dbReference type="EMBL" id="QHT09368.1"/>
    </source>
</evidence>
<name>A0A6C0CXX6_9ZZZZ</name>
<evidence type="ECO:0000259" key="1">
    <source>
        <dbReference type="PROSITE" id="PS51857"/>
    </source>
</evidence>
<dbReference type="GO" id="GO:0003676">
    <property type="term" value="F:nucleic acid binding"/>
    <property type="evidence" value="ECO:0007669"/>
    <property type="project" value="InterPro"/>
</dbReference>
<dbReference type="SUPFAM" id="SSF50249">
    <property type="entry name" value="Nucleic acid-binding proteins"/>
    <property type="match status" value="1"/>
</dbReference>
<dbReference type="PROSITE" id="PS51857">
    <property type="entry name" value="CSD_2"/>
    <property type="match status" value="1"/>
</dbReference>
<dbReference type="Pfam" id="PF00313">
    <property type="entry name" value="CSD"/>
    <property type="match status" value="1"/>
</dbReference>
<dbReference type="CDD" id="cd04458">
    <property type="entry name" value="CSP_CDS"/>
    <property type="match status" value="1"/>
</dbReference>
<dbReference type="InterPro" id="IPR002059">
    <property type="entry name" value="CSP_DNA-bd"/>
</dbReference>
<dbReference type="InterPro" id="IPR011129">
    <property type="entry name" value="CSD"/>
</dbReference>
<organism evidence="2">
    <name type="scientific">viral metagenome</name>
    <dbReference type="NCBI Taxonomy" id="1070528"/>
    <lineage>
        <taxon>unclassified sequences</taxon>
        <taxon>metagenomes</taxon>
        <taxon>organismal metagenomes</taxon>
    </lineage>
</organism>
<dbReference type="Gene3D" id="2.40.50.140">
    <property type="entry name" value="Nucleic acid-binding proteins"/>
    <property type="match status" value="1"/>
</dbReference>
<dbReference type="PANTHER" id="PTHR46565:SF20">
    <property type="entry name" value="COLD SHOCK DOMAIN-CONTAINING PROTEIN 4"/>
    <property type="match status" value="1"/>
</dbReference>
<reference evidence="2" key="1">
    <citation type="journal article" date="2020" name="Nature">
        <title>Giant virus diversity and host interactions through global metagenomics.</title>
        <authorList>
            <person name="Schulz F."/>
            <person name="Roux S."/>
            <person name="Paez-Espino D."/>
            <person name="Jungbluth S."/>
            <person name="Walsh D.A."/>
            <person name="Denef V.J."/>
            <person name="McMahon K.D."/>
            <person name="Konstantinidis K.T."/>
            <person name="Eloe-Fadrosh E.A."/>
            <person name="Kyrpides N.C."/>
            <person name="Woyke T."/>
        </authorList>
    </citation>
    <scope>NUCLEOTIDE SEQUENCE</scope>
    <source>
        <strain evidence="2">GVMAG-M-3300023110-24</strain>
    </source>
</reference>
<sequence length="103" mass="12070">MVRFMGRVDWFNVKKGYGFIHVLNNDDFKDRTLFCHQSNISPEEQETFRKLFPGEYVSFDITDKNDNKEATDVRGVNDGPLLIDNKSFNFKCFPKTRNNSVSH</sequence>
<accession>A0A6C0CXX6</accession>
<protein>
    <recommendedName>
        <fullName evidence="1">CSD domain-containing protein</fullName>
    </recommendedName>
</protein>
<dbReference type="AlphaFoldDB" id="A0A6C0CXX6"/>
<dbReference type="SMART" id="SM00357">
    <property type="entry name" value="CSP"/>
    <property type="match status" value="1"/>
</dbReference>
<dbReference type="PANTHER" id="PTHR46565">
    <property type="entry name" value="COLD SHOCK DOMAIN PROTEIN 2"/>
    <property type="match status" value="1"/>
</dbReference>
<dbReference type="PRINTS" id="PR00050">
    <property type="entry name" value="COLDSHOCK"/>
</dbReference>
<dbReference type="InterPro" id="IPR012340">
    <property type="entry name" value="NA-bd_OB-fold"/>
</dbReference>
<dbReference type="EMBL" id="MN739510">
    <property type="protein sequence ID" value="QHT09368.1"/>
    <property type="molecule type" value="Genomic_DNA"/>
</dbReference>